<dbReference type="Proteomes" id="UP001153331">
    <property type="component" value="Unassembled WGS sequence"/>
</dbReference>
<organism evidence="1 2">
    <name type="scientific">Boeremia exigua</name>
    <dbReference type="NCBI Taxonomy" id="749465"/>
    <lineage>
        <taxon>Eukaryota</taxon>
        <taxon>Fungi</taxon>
        <taxon>Dikarya</taxon>
        <taxon>Ascomycota</taxon>
        <taxon>Pezizomycotina</taxon>
        <taxon>Dothideomycetes</taxon>
        <taxon>Pleosporomycetidae</taxon>
        <taxon>Pleosporales</taxon>
        <taxon>Pleosporineae</taxon>
        <taxon>Didymellaceae</taxon>
        <taxon>Boeremia</taxon>
    </lineage>
</organism>
<proteinExistence type="predicted"/>
<keyword evidence="2" id="KW-1185">Reference proteome</keyword>
<comment type="caution">
    <text evidence="1">The sequence shown here is derived from an EMBL/GenBank/DDBJ whole genome shotgun (WGS) entry which is preliminary data.</text>
</comment>
<gene>
    <name evidence="1" type="ORF">OPT61_g1980</name>
</gene>
<dbReference type="EMBL" id="JAPHNI010000085">
    <property type="protein sequence ID" value="KAJ8116636.1"/>
    <property type="molecule type" value="Genomic_DNA"/>
</dbReference>
<evidence type="ECO:0000313" key="1">
    <source>
        <dbReference type="EMBL" id="KAJ8116636.1"/>
    </source>
</evidence>
<protein>
    <submittedName>
        <fullName evidence="1">Uncharacterized protein</fullName>
    </submittedName>
</protein>
<evidence type="ECO:0000313" key="2">
    <source>
        <dbReference type="Proteomes" id="UP001153331"/>
    </source>
</evidence>
<name>A0ACC2IND9_9PLEO</name>
<sequence length="221" mass="24095">MSIPRTPEQDNSRRFGSPMMLPDSESSGSSSSPPGFLPEHQVFPQLHRRQNPTLDSGGSLTGKPLPALPGGEHRGSIDPEGSGQHRADNRGPPLAVALGHDTALNLPPGTTAAEERIIRGVAALLRPQPQPRVSIWKLAGMILLLLIIGLIGWMIYRKGFQDGYDAAALGSEDHHPQFTALTWQDLVRDRYNLTAATLSDRLACENDTFMYGIWKSMEGKL</sequence>
<reference evidence="1" key="1">
    <citation type="submission" date="2022-11" db="EMBL/GenBank/DDBJ databases">
        <title>Genome Sequence of Boeremia exigua.</title>
        <authorList>
            <person name="Buettner E."/>
        </authorList>
    </citation>
    <scope>NUCLEOTIDE SEQUENCE</scope>
    <source>
        <strain evidence="1">CU02</strain>
    </source>
</reference>
<accession>A0ACC2IND9</accession>